<protein>
    <recommendedName>
        <fullName evidence="4">SAF domain-containing protein</fullName>
    </recommendedName>
</protein>
<feature type="transmembrane region" description="Helical" evidence="1">
    <location>
        <begin position="18"/>
        <end position="39"/>
    </location>
</feature>
<proteinExistence type="predicted"/>
<reference evidence="3" key="1">
    <citation type="submission" date="2018-09" db="EMBL/GenBank/DDBJ databases">
        <authorList>
            <person name="Kim I."/>
        </authorList>
    </citation>
    <scope>NUCLEOTIDE SEQUENCE [LARGE SCALE GENOMIC DNA]</scope>
    <source>
        <strain evidence="3">DD4a</strain>
    </source>
</reference>
<comment type="caution">
    <text evidence="2">The sequence shown here is derived from an EMBL/GenBank/DDBJ whole genome shotgun (WGS) entry which is preliminary data.</text>
</comment>
<keyword evidence="1" id="KW-1133">Transmembrane helix</keyword>
<dbReference type="AlphaFoldDB" id="A0A3A1U752"/>
<name>A0A3A1U752_9MICO</name>
<evidence type="ECO:0008006" key="4">
    <source>
        <dbReference type="Google" id="ProtNLM"/>
    </source>
</evidence>
<dbReference type="OrthoDB" id="5083100at2"/>
<organism evidence="2 3">
    <name type="scientific">Amnibacterium setariae</name>
    <dbReference type="NCBI Taxonomy" id="2306585"/>
    <lineage>
        <taxon>Bacteria</taxon>
        <taxon>Bacillati</taxon>
        <taxon>Actinomycetota</taxon>
        <taxon>Actinomycetes</taxon>
        <taxon>Micrococcales</taxon>
        <taxon>Microbacteriaceae</taxon>
        <taxon>Amnibacterium</taxon>
    </lineage>
</organism>
<keyword evidence="1" id="KW-0812">Transmembrane</keyword>
<keyword evidence="3" id="KW-1185">Reference proteome</keyword>
<evidence type="ECO:0000313" key="3">
    <source>
        <dbReference type="Proteomes" id="UP000265742"/>
    </source>
</evidence>
<evidence type="ECO:0000256" key="1">
    <source>
        <dbReference type="SAM" id="Phobius"/>
    </source>
</evidence>
<dbReference type="RefSeq" id="WP_119483053.1">
    <property type="nucleotide sequence ID" value="NZ_QXTG01000002.1"/>
</dbReference>
<dbReference type="EMBL" id="QXTG01000002">
    <property type="protein sequence ID" value="RIX28744.1"/>
    <property type="molecule type" value="Genomic_DNA"/>
</dbReference>
<sequence length="210" mass="20796">MVALPLAGRRRRLLDPRILIGVVLIAASALGTTALVAALTRTVVVYRAGSAIVAGDRVTASRLAPATVRLGDAAGLYLSGALPADGLVATRPIAAGEIVPRSAVGTTTAVSSATVVVDLASPLAAGVAVGSTVDLWSAARTDPNENRYAAPVVLVGDAVVTRVSAPQGLIAGASDDSVELQVPRDEVAAVLAAQAGGARLSAVEIGGGRP</sequence>
<keyword evidence="1" id="KW-0472">Membrane</keyword>
<gene>
    <name evidence="2" type="ORF">D1781_15250</name>
</gene>
<evidence type="ECO:0000313" key="2">
    <source>
        <dbReference type="EMBL" id="RIX28744.1"/>
    </source>
</evidence>
<accession>A0A3A1U752</accession>
<dbReference type="Proteomes" id="UP000265742">
    <property type="component" value="Unassembled WGS sequence"/>
</dbReference>